<dbReference type="InterPro" id="IPR002421">
    <property type="entry name" value="5-3_exonuclease"/>
</dbReference>
<dbReference type="PANTHER" id="PTHR42646:SF2">
    <property type="entry name" value="5'-3' EXONUCLEASE FAMILY PROTEIN"/>
    <property type="match status" value="1"/>
</dbReference>
<evidence type="ECO:0000259" key="4">
    <source>
        <dbReference type="SMART" id="SM00475"/>
    </source>
</evidence>
<dbReference type="InterPro" id="IPR029060">
    <property type="entry name" value="PIN-like_dom_sf"/>
</dbReference>
<name>A0A382DUZ4_9ZZZZ</name>
<proteinExistence type="predicted"/>
<dbReference type="CDD" id="cd09859">
    <property type="entry name" value="PIN_53EXO"/>
    <property type="match status" value="1"/>
</dbReference>
<keyword evidence="1" id="KW-0540">Nuclease</keyword>
<dbReference type="InterPro" id="IPR038969">
    <property type="entry name" value="FEN"/>
</dbReference>
<dbReference type="SUPFAM" id="SSF88723">
    <property type="entry name" value="PIN domain-like"/>
    <property type="match status" value="1"/>
</dbReference>
<dbReference type="SMART" id="SM00279">
    <property type="entry name" value="HhH2"/>
    <property type="match status" value="1"/>
</dbReference>
<dbReference type="InterPro" id="IPR036279">
    <property type="entry name" value="5-3_exonuclease_C_sf"/>
</dbReference>
<dbReference type="PANTHER" id="PTHR42646">
    <property type="entry name" value="FLAP ENDONUCLEASE XNI"/>
    <property type="match status" value="1"/>
</dbReference>
<dbReference type="CDD" id="cd09898">
    <property type="entry name" value="H3TH_53EXO"/>
    <property type="match status" value="1"/>
</dbReference>
<dbReference type="Gene3D" id="1.10.150.20">
    <property type="entry name" value="5' to 3' exonuclease, C-terminal subdomain"/>
    <property type="match status" value="1"/>
</dbReference>
<dbReference type="Pfam" id="PF01367">
    <property type="entry name" value="5_3_exonuc"/>
    <property type="match status" value="1"/>
</dbReference>
<gene>
    <name evidence="5" type="ORF">METZ01_LOCUS194415</name>
</gene>
<dbReference type="GO" id="GO:0003677">
    <property type="term" value="F:DNA binding"/>
    <property type="evidence" value="ECO:0007669"/>
    <property type="project" value="UniProtKB-KW"/>
</dbReference>
<dbReference type="FunFam" id="1.10.150.20:FF:000003">
    <property type="entry name" value="DNA polymerase I"/>
    <property type="match status" value="1"/>
</dbReference>
<evidence type="ECO:0000256" key="3">
    <source>
        <dbReference type="ARBA" id="ARBA00023125"/>
    </source>
</evidence>
<evidence type="ECO:0000256" key="1">
    <source>
        <dbReference type="ARBA" id="ARBA00022722"/>
    </source>
</evidence>
<evidence type="ECO:0000256" key="2">
    <source>
        <dbReference type="ARBA" id="ARBA00022801"/>
    </source>
</evidence>
<keyword evidence="3" id="KW-0238">DNA-binding</keyword>
<dbReference type="EMBL" id="UINC01040959">
    <property type="protein sequence ID" value="SVB41561.1"/>
    <property type="molecule type" value="Genomic_DNA"/>
</dbReference>
<feature type="domain" description="5'-3' exonuclease" evidence="4">
    <location>
        <begin position="2"/>
        <end position="263"/>
    </location>
</feature>
<protein>
    <recommendedName>
        <fullName evidence="4">5'-3' exonuclease domain-containing protein</fullName>
    </recommendedName>
</protein>
<sequence length="283" mass="31672">MVYIIDASMYVFRAWFSIPDSMIDSQKNPVNALYGFTRFLGDFLEGVCPEYVAVAFDESVKPCFRNEIYPAYKANRDPAPEDLKRQFAQCRAVTRALGLMECAQETYEADDLIGTIATRMRQHGMSATILSRDKDMVQLLKEGDELWDYASNTRTSYHEVPSAYGIRPEQMVDYLALAGDSVDNIPGVKGVGPKTASALLAHFGSFDNLYENLDQVGLLNLRGAATLGKRLARYYDDAILSRKLTKIYCNVPVTTTKETIARRVPDLDALYNLYDEAGFGTSL</sequence>
<organism evidence="5">
    <name type="scientific">marine metagenome</name>
    <dbReference type="NCBI Taxonomy" id="408172"/>
    <lineage>
        <taxon>unclassified sequences</taxon>
        <taxon>metagenomes</taxon>
        <taxon>ecological metagenomes</taxon>
    </lineage>
</organism>
<feature type="non-terminal residue" evidence="5">
    <location>
        <position position="283"/>
    </location>
</feature>
<dbReference type="GO" id="GO:0033567">
    <property type="term" value="P:DNA replication, Okazaki fragment processing"/>
    <property type="evidence" value="ECO:0007669"/>
    <property type="project" value="InterPro"/>
</dbReference>
<dbReference type="Pfam" id="PF02739">
    <property type="entry name" value="5_3_exonuc_N"/>
    <property type="match status" value="1"/>
</dbReference>
<dbReference type="InterPro" id="IPR008918">
    <property type="entry name" value="HhH2"/>
</dbReference>
<dbReference type="SUPFAM" id="SSF47807">
    <property type="entry name" value="5' to 3' exonuclease, C-terminal subdomain"/>
    <property type="match status" value="1"/>
</dbReference>
<dbReference type="AlphaFoldDB" id="A0A382DUZ4"/>
<dbReference type="Gene3D" id="3.40.50.1010">
    <property type="entry name" value="5'-nuclease"/>
    <property type="match status" value="1"/>
</dbReference>
<accession>A0A382DUZ4</accession>
<dbReference type="GO" id="GO:0008409">
    <property type="term" value="F:5'-3' exonuclease activity"/>
    <property type="evidence" value="ECO:0007669"/>
    <property type="project" value="InterPro"/>
</dbReference>
<dbReference type="InterPro" id="IPR020045">
    <property type="entry name" value="DNA_polI_H3TH"/>
</dbReference>
<dbReference type="InterPro" id="IPR020046">
    <property type="entry name" value="5-3_exonucl_a-hlix_arch_N"/>
</dbReference>
<evidence type="ECO:0000313" key="5">
    <source>
        <dbReference type="EMBL" id="SVB41561.1"/>
    </source>
</evidence>
<reference evidence="5" key="1">
    <citation type="submission" date="2018-05" db="EMBL/GenBank/DDBJ databases">
        <authorList>
            <person name="Lanie J.A."/>
            <person name="Ng W.-L."/>
            <person name="Kazmierczak K.M."/>
            <person name="Andrzejewski T.M."/>
            <person name="Davidsen T.M."/>
            <person name="Wayne K.J."/>
            <person name="Tettelin H."/>
            <person name="Glass J.I."/>
            <person name="Rusch D."/>
            <person name="Podicherti R."/>
            <person name="Tsui H.-C.T."/>
            <person name="Winkler M.E."/>
        </authorList>
    </citation>
    <scope>NUCLEOTIDE SEQUENCE</scope>
</reference>
<dbReference type="GO" id="GO:0017108">
    <property type="term" value="F:5'-flap endonuclease activity"/>
    <property type="evidence" value="ECO:0007669"/>
    <property type="project" value="InterPro"/>
</dbReference>
<keyword evidence="2" id="KW-0378">Hydrolase</keyword>
<dbReference type="SMART" id="SM00475">
    <property type="entry name" value="53EXOc"/>
    <property type="match status" value="1"/>
</dbReference>